<dbReference type="STRING" id="48709.A0A1D2MMQ5"/>
<dbReference type="OMA" id="NASSHIM"/>
<feature type="signal peptide" evidence="1">
    <location>
        <begin position="1"/>
        <end position="23"/>
    </location>
</feature>
<dbReference type="Proteomes" id="UP000094527">
    <property type="component" value="Unassembled WGS sequence"/>
</dbReference>
<keyword evidence="3" id="KW-1185">Reference proteome</keyword>
<sequence length="388" mass="44402">MNTTLILHLVLTSVIFLIGDCECGSTTFRVFDETARKHFYAERPQFFPGSTQQLISDLAEWRLNNCTRVLQSTKFSKRSTSSQSGLLRIVVSAYNSHTNLVLRPDDIWAAIMTQFSFYVNKNAEEFRGKFVNFEGKKDLTVSLPGSLRNAPYGKLIQLLGKKIDENLVDSEVKDWILPNFSTTTENDRVSIGVVFMATFKKYFDYRIMLSSAIPHITLEGTVEDWKDIQERLEKLKEYNLEQWCNMLYPVIGEFVSAKEGHVDLEFWKRIVHYQGGSGSNQVSGWITVFAVFDKDGSWLVSGQLDKWAFSFNETARKIHVAWMDTFSAWPRFYMSMIPSGIVEVDLKINKNGVEHEAVLFAGHIATEILEDDVTIQPVLSWALALKRK</sequence>
<protein>
    <submittedName>
        <fullName evidence="2">Uncharacterized protein</fullName>
    </submittedName>
</protein>
<dbReference type="OrthoDB" id="9973955at2759"/>
<organism evidence="2 3">
    <name type="scientific">Orchesella cincta</name>
    <name type="common">Springtail</name>
    <name type="synonym">Podura cincta</name>
    <dbReference type="NCBI Taxonomy" id="48709"/>
    <lineage>
        <taxon>Eukaryota</taxon>
        <taxon>Metazoa</taxon>
        <taxon>Ecdysozoa</taxon>
        <taxon>Arthropoda</taxon>
        <taxon>Hexapoda</taxon>
        <taxon>Collembola</taxon>
        <taxon>Entomobryomorpha</taxon>
        <taxon>Entomobryoidea</taxon>
        <taxon>Orchesellidae</taxon>
        <taxon>Orchesellinae</taxon>
        <taxon>Orchesella</taxon>
    </lineage>
</organism>
<dbReference type="PANTHER" id="PTHR31252:SF11">
    <property type="entry name" value="DUF4419 DOMAIN-CONTAINING PROTEIN"/>
    <property type="match status" value="1"/>
</dbReference>
<gene>
    <name evidence="2" type="ORF">Ocin01_12578</name>
</gene>
<dbReference type="InterPro" id="IPR025533">
    <property type="entry name" value="DUF4419"/>
</dbReference>
<dbReference type="PANTHER" id="PTHR31252">
    <property type="entry name" value="DUF4419 DOMAIN-CONTAINING PROTEIN"/>
    <property type="match status" value="1"/>
</dbReference>
<reference evidence="2 3" key="1">
    <citation type="journal article" date="2016" name="Genome Biol. Evol.">
        <title>Gene Family Evolution Reflects Adaptation to Soil Environmental Stressors in the Genome of the Collembolan Orchesella cincta.</title>
        <authorList>
            <person name="Faddeeva-Vakhrusheva A."/>
            <person name="Derks M.F."/>
            <person name="Anvar S.Y."/>
            <person name="Agamennone V."/>
            <person name="Suring W."/>
            <person name="Smit S."/>
            <person name="van Straalen N.M."/>
            <person name="Roelofs D."/>
        </authorList>
    </citation>
    <scope>NUCLEOTIDE SEQUENCE [LARGE SCALE GENOMIC DNA]</scope>
    <source>
        <tissue evidence="2">Mixed pool</tissue>
    </source>
</reference>
<dbReference type="AlphaFoldDB" id="A0A1D2MMQ5"/>
<evidence type="ECO:0000313" key="3">
    <source>
        <dbReference type="Proteomes" id="UP000094527"/>
    </source>
</evidence>
<name>A0A1D2MMQ5_ORCCI</name>
<feature type="chain" id="PRO_5008904288" evidence="1">
    <location>
        <begin position="24"/>
        <end position="388"/>
    </location>
</feature>
<dbReference type="EMBL" id="LJIJ01000859">
    <property type="protein sequence ID" value="ODM94104.1"/>
    <property type="molecule type" value="Genomic_DNA"/>
</dbReference>
<dbReference type="Pfam" id="PF14388">
    <property type="entry name" value="DUF4419"/>
    <property type="match status" value="1"/>
</dbReference>
<keyword evidence="1" id="KW-0732">Signal</keyword>
<comment type="caution">
    <text evidence="2">The sequence shown here is derived from an EMBL/GenBank/DDBJ whole genome shotgun (WGS) entry which is preliminary data.</text>
</comment>
<proteinExistence type="predicted"/>
<evidence type="ECO:0000256" key="1">
    <source>
        <dbReference type="SAM" id="SignalP"/>
    </source>
</evidence>
<evidence type="ECO:0000313" key="2">
    <source>
        <dbReference type="EMBL" id="ODM94104.1"/>
    </source>
</evidence>
<accession>A0A1D2MMQ5</accession>